<gene>
    <name evidence="3" type="ORF">HJC23_000505</name>
</gene>
<protein>
    <recommendedName>
        <fullName evidence="2">AAA-ATPase-like domain-containing protein</fullName>
    </recommendedName>
</protein>
<dbReference type="AlphaFoldDB" id="A0ABD3NT83"/>
<name>A0ABD3NT83_9STRA</name>
<comment type="caution">
    <text evidence="3">The sequence shown here is derived from an EMBL/GenBank/DDBJ whole genome shotgun (WGS) entry which is preliminary data.</text>
</comment>
<feature type="compositionally biased region" description="Basic and acidic residues" evidence="1">
    <location>
        <begin position="193"/>
        <end position="204"/>
    </location>
</feature>
<dbReference type="PANTHER" id="PTHR34825:SF1">
    <property type="entry name" value="AAA-ATPASE-LIKE DOMAIN-CONTAINING PROTEIN"/>
    <property type="match status" value="1"/>
</dbReference>
<feature type="region of interest" description="Disordered" evidence="1">
    <location>
        <begin position="193"/>
        <end position="241"/>
    </location>
</feature>
<dbReference type="InterPro" id="IPR018631">
    <property type="entry name" value="AAA-ATPase-like_dom"/>
</dbReference>
<dbReference type="Pfam" id="PF09820">
    <property type="entry name" value="AAA-ATPase_like"/>
    <property type="match status" value="2"/>
</dbReference>
<evidence type="ECO:0000259" key="2">
    <source>
        <dbReference type="Pfam" id="PF09820"/>
    </source>
</evidence>
<evidence type="ECO:0000256" key="1">
    <source>
        <dbReference type="SAM" id="MobiDB-lite"/>
    </source>
</evidence>
<dbReference type="EMBL" id="JABMIG020000432">
    <property type="protein sequence ID" value="KAL3778492.1"/>
    <property type="molecule type" value="Genomic_DNA"/>
</dbReference>
<feature type="domain" description="AAA-ATPase-like" evidence="2">
    <location>
        <begin position="346"/>
        <end position="402"/>
    </location>
</feature>
<feature type="domain" description="AAA-ATPase-like" evidence="2">
    <location>
        <begin position="451"/>
        <end position="601"/>
    </location>
</feature>
<evidence type="ECO:0000313" key="3">
    <source>
        <dbReference type="EMBL" id="KAL3778492.1"/>
    </source>
</evidence>
<reference evidence="3 4" key="1">
    <citation type="journal article" date="2020" name="G3 (Bethesda)">
        <title>Improved Reference Genome for Cyclotella cryptica CCMP332, a Model for Cell Wall Morphogenesis, Salinity Adaptation, and Lipid Production in Diatoms (Bacillariophyta).</title>
        <authorList>
            <person name="Roberts W.R."/>
            <person name="Downey K.M."/>
            <person name="Ruck E.C."/>
            <person name="Traller J.C."/>
            <person name="Alverson A.J."/>
        </authorList>
    </citation>
    <scope>NUCLEOTIDE SEQUENCE [LARGE SCALE GENOMIC DNA]</scope>
    <source>
        <strain evidence="3 4">CCMP332</strain>
    </source>
</reference>
<keyword evidence="4" id="KW-1185">Reference proteome</keyword>
<sequence length="1010" mass="114648">MSSSATTSTPQLGYARMHAACGSSHTATQPFPYSEQNRTPCFTASSGENIAFRRVHGQWKALIRTRDYAYTSTRQLPVVGPKDVGAFLSWLQGKDQWTSRARIHVLNTCHANYDPCVYLGKLGLLGGASFQDEVERELAKLNEDADIGTVWLQGPAIQLPGGEQEMITCTWFMPENHSFLSYKILKEKAEDVEVKVQPQRDDRYNSSAQSGDRETRREGPLATDNARVDRNPPTTPSCTEVGGKNIVAIETTVSRIRKADEIQGEQPLGRESKGGSNVKPANVQVFMCLKKNFEALTHLPSQAATSITSTQGTVPRSIQGINNQPFDNDILASEEKMNPCIKQDGDFKDVVTQSTIFADKSLFIKDVIEDSDTVLLLAFPRRWGKSVNLDMLRRFLEIPVTENGEIIDKSCTDDHKLFAGGQVDCGRRGEIALRPLKIWDANLFGETNVSSVQGTFPVININFKNCKSDCFDSVQDGVKRILRDCFKRHRYLETSDYLVEEAKEMVKRYGRVTPSKRESDDDIKFGLLFLSEMLYTHFDKTKVWILIDEYDAVVNEANRKFDTDDLDKTIELFAGIYETALKSNFYLHKGVLTGVQYITNCGMLSSLNNLGRFNFTDAKYSQYYGLDQDEVNLFFGHFKVPQPLAAKAKSWYNGYNLQKHRGYPATSPREFVSKYNIWSIICYLNEGKFYNFKSHWRDSGDTDFLDKLFTNPYVREDVEKLVDGGCISFFLEDNFSANDFNQLRNIIGGGKEITPNGLVVLFSYLFIGGYLTVDGNSPHSYKLPNIEIIHEMGKRLINYYQHICTVDPAKIQNVTVVLQGIMSEPIRERMQERFKNFYDQFKEAIRTIRLVGDKNEEGVFFNEEIVHSLLNNIALQVKHTTFGNELNTSKLHSRQKGRADIKMSRKDVGVVMEIICVPVLMHGNTYMRDALEQAMSYRNLLDTQRNLFIAINVERGSCTLEQRTIEFLSASYMFDGLDVYGINVFGDNDNFGLDNDIIDEFLNHKHSKTC</sequence>
<dbReference type="Proteomes" id="UP001516023">
    <property type="component" value="Unassembled WGS sequence"/>
</dbReference>
<dbReference type="PANTHER" id="PTHR34825">
    <property type="entry name" value="CONSERVED PROTEIN, WITH A WEAK D-GALACTARATE DEHYDRATASE/ALTRONATE HYDROLASE DOMAIN"/>
    <property type="match status" value="1"/>
</dbReference>
<evidence type="ECO:0000313" key="4">
    <source>
        <dbReference type="Proteomes" id="UP001516023"/>
    </source>
</evidence>
<accession>A0ABD3NT83</accession>
<organism evidence="3 4">
    <name type="scientific">Cyclotella cryptica</name>
    <dbReference type="NCBI Taxonomy" id="29204"/>
    <lineage>
        <taxon>Eukaryota</taxon>
        <taxon>Sar</taxon>
        <taxon>Stramenopiles</taxon>
        <taxon>Ochrophyta</taxon>
        <taxon>Bacillariophyta</taxon>
        <taxon>Coscinodiscophyceae</taxon>
        <taxon>Thalassiosirophycidae</taxon>
        <taxon>Stephanodiscales</taxon>
        <taxon>Stephanodiscaceae</taxon>
        <taxon>Cyclotella</taxon>
    </lineage>
</organism>
<proteinExistence type="predicted"/>